<keyword evidence="1" id="KW-0732">Signal</keyword>
<protein>
    <submittedName>
        <fullName evidence="2">Putative secreted peptide</fullName>
    </submittedName>
</protein>
<sequence>MAPEYAARRLIVCWCGMVLIVAAAASRQIPPSASMGRSMTTSFLLTQAIKSTRESGAHRWSVAHSNPFIMLAGDRWFSGNRGGRKGKRSRSLAS</sequence>
<feature type="signal peptide" evidence="1">
    <location>
        <begin position="1"/>
        <end position="26"/>
    </location>
</feature>
<dbReference type="AlphaFoldDB" id="A0A2M3ZVL9"/>
<evidence type="ECO:0000256" key="1">
    <source>
        <dbReference type="SAM" id="SignalP"/>
    </source>
</evidence>
<name>A0A2M3ZVL9_9DIPT</name>
<proteinExistence type="predicted"/>
<reference evidence="2" key="1">
    <citation type="submission" date="2018-01" db="EMBL/GenBank/DDBJ databases">
        <title>An insight into the sialome of Amazonian anophelines.</title>
        <authorList>
            <person name="Ribeiro J.M."/>
            <person name="Scarpassa V."/>
            <person name="Calvo E."/>
        </authorList>
    </citation>
    <scope>NUCLEOTIDE SEQUENCE</scope>
    <source>
        <tissue evidence="2">Salivary glands</tissue>
    </source>
</reference>
<evidence type="ECO:0000313" key="2">
    <source>
        <dbReference type="EMBL" id="MBW32438.1"/>
    </source>
</evidence>
<accession>A0A2M3ZVL9</accession>
<organism evidence="2">
    <name type="scientific">Anopheles braziliensis</name>
    <dbReference type="NCBI Taxonomy" id="58242"/>
    <lineage>
        <taxon>Eukaryota</taxon>
        <taxon>Metazoa</taxon>
        <taxon>Ecdysozoa</taxon>
        <taxon>Arthropoda</taxon>
        <taxon>Hexapoda</taxon>
        <taxon>Insecta</taxon>
        <taxon>Pterygota</taxon>
        <taxon>Neoptera</taxon>
        <taxon>Endopterygota</taxon>
        <taxon>Diptera</taxon>
        <taxon>Nematocera</taxon>
        <taxon>Culicoidea</taxon>
        <taxon>Culicidae</taxon>
        <taxon>Anophelinae</taxon>
        <taxon>Anopheles</taxon>
    </lineage>
</organism>
<feature type="chain" id="PRO_5014785626" evidence="1">
    <location>
        <begin position="27"/>
        <end position="94"/>
    </location>
</feature>
<dbReference type="EMBL" id="GGFM01011687">
    <property type="protein sequence ID" value="MBW32438.1"/>
    <property type="molecule type" value="Transcribed_RNA"/>
</dbReference>